<evidence type="ECO:0000259" key="1">
    <source>
        <dbReference type="PROSITE" id="PS51695"/>
    </source>
</evidence>
<dbReference type="SUPFAM" id="SSF52743">
    <property type="entry name" value="Subtilisin-like"/>
    <property type="match status" value="1"/>
</dbReference>
<dbReference type="AlphaFoldDB" id="A0A6J6HS02"/>
<dbReference type="InterPro" id="IPR050819">
    <property type="entry name" value="Tripeptidyl-peptidase_I"/>
</dbReference>
<name>A0A6J6HS02_9ZZZZ</name>
<evidence type="ECO:0000313" key="2">
    <source>
        <dbReference type="EMBL" id="CAB4614429.1"/>
    </source>
</evidence>
<accession>A0A6J6HS02</accession>
<dbReference type="InterPro" id="IPR036852">
    <property type="entry name" value="Peptidase_S8/S53_dom_sf"/>
</dbReference>
<sequence length="539" mass="55847">MAAWFDSRGVSLTLDPTRSYFEGEVPIAVAEEAFGVQYNAYSSVDLPADNFLYSPASAPTALAPGLDGKIDRVIGAVILFAATTVDQSFDIAPVPVEPSSVLSPTSIPGLVSADGGTPWRTGTMNDGCAAAEDFNVDGHSLGLSPGQLRTAYGIDALWDSGMRGRGARIAVVDSSLYEPTDIAAFRACFGLEGTPITDHVIGTPALDGGSNETTLDLEVIVSVAPEADRIDWFGVKSEVNALAGATSVFEMLNAPLDVTKTGGLQPDVITLSYGGCEEVMSGFDPAYLPMMDLLDQTMSTAVSSGIGVFVSTGDAGSTGCFQFTGPPVGTSAAVQFPSTSPWVTAVGGTNLTLSPDNRIASSGVWNDCSFGVRPSVEQPSVGGSGGGVSLFEERPVWQRATGMPENANRMVPDISAFADELPGYLIFLAGNWTIVGGTSASTPLSATAFALQSASARTRGEAGLGFVAPLLYELARSDWGGTDKVLFDITLGTNDVNQIGVHSATSGYDLATGLGSVMHDRLLQMLSARSEPLAPTFTG</sequence>
<proteinExistence type="predicted"/>
<dbReference type="PROSITE" id="PS51695">
    <property type="entry name" value="SEDOLISIN"/>
    <property type="match status" value="1"/>
</dbReference>
<dbReference type="PANTHER" id="PTHR14218">
    <property type="entry name" value="PROTEASE S8 TRIPEPTIDYL PEPTIDASE I CLN2"/>
    <property type="match status" value="1"/>
</dbReference>
<dbReference type="Gene3D" id="3.40.50.200">
    <property type="entry name" value="Peptidase S8/S53 domain"/>
    <property type="match status" value="1"/>
</dbReference>
<protein>
    <submittedName>
        <fullName evidence="2">Unannotated protein</fullName>
    </submittedName>
</protein>
<dbReference type="EMBL" id="CAEZUP010000056">
    <property type="protein sequence ID" value="CAB4614429.1"/>
    <property type="molecule type" value="Genomic_DNA"/>
</dbReference>
<reference evidence="2" key="1">
    <citation type="submission" date="2020-05" db="EMBL/GenBank/DDBJ databases">
        <authorList>
            <person name="Chiriac C."/>
            <person name="Salcher M."/>
            <person name="Ghai R."/>
            <person name="Kavagutti S V."/>
        </authorList>
    </citation>
    <scope>NUCLEOTIDE SEQUENCE</scope>
</reference>
<dbReference type="CDD" id="cd04056">
    <property type="entry name" value="Peptidases_S53"/>
    <property type="match status" value="1"/>
</dbReference>
<dbReference type="GO" id="GO:0006508">
    <property type="term" value="P:proteolysis"/>
    <property type="evidence" value="ECO:0007669"/>
    <property type="project" value="InterPro"/>
</dbReference>
<dbReference type="PANTHER" id="PTHR14218:SF15">
    <property type="entry name" value="TRIPEPTIDYL-PEPTIDASE 1"/>
    <property type="match status" value="1"/>
</dbReference>
<dbReference type="InterPro" id="IPR030400">
    <property type="entry name" value="Sedolisin_dom"/>
</dbReference>
<gene>
    <name evidence="2" type="ORF">UFOPK1835_01301</name>
</gene>
<dbReference type="GO" id="GO:0004252">
    <property type="term" value="F:serine-type endopeptidase activity"/>
    <property type="evidence" value="ECO:0007669"/>
    <property type="project" value="InterPro"/>
</dbReference>
<organism evidence="2">
    <name type="scientific">freshwater metagenome</name>
    <dbReference type="NCBI Taxonomy" id="449393"/>
    <lineage>
        <taxon>unclassified sequences</taxon>
        <taxon>metagenomes</taxon>
        <taxon>ecological metagenomes</taxon>
    </lineage>
</organism>
<feature type="domain" description="Peptidase S53" evidence="1">
    <location>
        <begin position="142"/>
        <end position="529"/>
    </location>
</feature>
<dbReference type="GO" id="GO:0008240">
    <property type="term" value="F:tripeptidyl-peptidase activity"/>
    <property type="evidence" value="ECO:0007669"/>
    <property type="project" value="TreeGrafter"/>
</dbReference>